<feature type="transmembrane region" description="Helical" evidence="1">
    <location>
        <begin position="7"/>
        <end position="31"/>
    </location>
</feature>
<accession>A0A6C0BER9</accession>
<organism evidence="2">
    <name type="scientific">viral metagenome</name>
    <dbReference type="NCBI Taxonomy" id="1070528"/>
    <lineage>
        <taxon>unclassified sequences</taxon>
        <taxon>metagenomes</taxon>
        <taxon>organismal metagenomes</taxon>
    </lineage>
</organism>
<dbReference type="EMBL" id="MN739120">
    <property type="protein sequence ID" value="QHS89898.1"/>
    <property type="molecule type" value="Genomic_DNA"/>
</dbReference>
<name>A0A6C0BER9_9ZZZZ</name>
<dbReference type="AlphaFoldDB" id="A0A6C0BER9"/>
<protein>
    <submittedName>
        <fullName evidence="2">Uncharacterized protein</fullName>
    </submittedName>
</protein>
<keyword evidence="1" id="KW-1133">Transmembrane helix</keyword>
<evidence type="ECO:0000313" key="2">
    <source>
        <dbReference type="EMBL" id="QHS89898.1"/>
    </source>
</evidence>
<proteinExistence type="predicted"/>
<reference evidence="2" key="1">
    <citation type="journal article" date="2020" name="Nature">
        <title>Giant virus diversity and host interactions through global metagenomics.</title>
        <authorList>
            <person name="Schulz F."/>
            <person name="Roux S."/>
            <person name="Paez-Espino D."/>
            <person name="Jungbluth S."/>
            <person name="Walsh D.A."/>
            <person name="Denef V.J."/>
            <person name="McMahon K.D."/>
            <person name="Konstantinidis K.T."/>
            <person name="Eloe-Fadrosh E.A."/>
            <person name="Kyrpides N.C."/>
            <person name="Woyke T."/>
        </authorList>
    </citation>
    <scope>NUCLEOTIDE SEQUENCE</scope>
    <source>
        <strain evidence="2">GVMAG-M-3300010160-4</strain>
    </source>
</reference>
<keyword evidence="1" id="KW-0472">Membrane</keyword>
<keyword evidence="1" id="KW-0812">Transmembrane</keyword>
<sequence length="393" mass="44520">MEDKDKYALAIFIIIVIVAIIVFILLLYYSYYPSSSSDYCSNDEDVDLYTKTYSSNNVHKIEEDFSTIIDNIKNPVLLRRDILDQNKNKRNTLSYSIVGLNNNTTKKVEDEIEIYDKPPLDDLLKDSSTSMTGGNKNIHTSILDYHQEIKNVYYPAGIMLQITFNGSVTTPNLYNIISTQLIEQNIDDAYLVNPGFKIDVYSDQTWSTKTGSYDNTFGNIAKIFYPSYLNIGTGQSVKVYFKEKEIVLPGISYQLNTNATSTDLTAVSLLNGEYISKASNTTNILNPLNTNVATEPSSQVVTDKTQLSFIKQENANSVLNTVRSNILNRDTFNSIEIPKVNLSNINTNFKVKKSTVRKQNFKRDSNIIPTQNFDDNLESSIEKLKKELNEYSV</sequence>
<evidence type="ECO:0000256" key="1">
    <source>
        <dbReference type="SAM" id="Phobius"/>
    </source>
</evidence>